<gene>
    <name evidence="2" type="ORF">PUN28_004141</name>
</gene>
<reference evidence="2 3" key="1">
    <citation type="submission" date="2023-03" db="EMBL/GenBank/DDBJ databases">
        <title>High recombination rates correlate with genetic variation in Cardiocondyla obscurior ants.</title>
        <authorList>
            <person name="Errbii M."/>
        </authorList>
    </citation>
    <scope>NUCLEOTIDE SEQUENCE [LARGE SCALE GENOMIC DNA]</scope>
    <source>
        <strain evidence="2">Alpha-2009</strain>
        <tissue evidence="2">Whole body</tissue>
    </source>
</reference>
<keyword evidence="3" id="KW-1185">Reference proteome</keyword>
<accession>A0AAW2GPR4</accession>
<protein>
    <submittedName>
        <fullName evidence="2">Uncharacterized protein</fullName>
    </submittedName>
</protein>
<evidence type="ECO:0000313" key="2">
    <source>
        <dbReference type="EMBL" id="KAL0129239.1"/>
    </source>
</evidence>
<comment type="caution">
    <text evidence="2">The sequence shown here is derived from an EMBL/GenBank/DDBJ whole genome shotgun (WGS) entry which is preliminary data.</text>
</comment>
<dbReference type="EMBL" id="JADYXP020000003">
    <property type="protein sequence ID" value="KAL0129239.1"/>
    <property type="molecule type" value="Genomic_DNA"/>
</dbReference>
<sequence length="247" mass="29355">MQQLNSNRIAPGLHDLCIKRIGEENRESRRRPELHLRDIYSRANVNSARNIRNVKKNQKKEKKKKKLSEIKRQKRALNQENCRRLPRVRSDPLYCGIRDRERGVRVQQHKRRAAACIARYKNQIKLFASPRMDQSGISKRVELDKRNSVIRMKETRPQKCPRNRSHAPNHWSSASRPRRVIVLHVIARIYATTARGTHTLVLVNFCRPCRVSAPIRRCIRALRPWRGRCQVYPWRRLSTRSERDKHC</sequence>
<proteinExistence type="predicted"/>
<feature type="region of interest" description="Disordered" evidence="1">
    <location>
        <begin position="55"/>
        <end position="80"/>
    </location>
</feature>
<name>A0AAW2GPR4_9HYME</name>
<dbReference type="Proteomes" id="UP001430953">
    <property type="component" value="Unassembled WGS sequence"/>
</dbReference>
<evidence type="ECO:0000256" key="1">
    <source>
        <dbReference type="SAM" id="MobiDB-lite"/>
    </source>
</evidence>
<evidence type="ECO:0000313" key="3">
    <source>
        <dbReference type="Proteomes" id="UP001430953"/>
    </source>
</evidence>
<feature type="compositionally biased region" description="Basic residues" evidence="1">
    <location>
        <begin position="55"/>
        <end position="66"/>
    </location>
</feature>
<dbReference type="AlphaFoldDB" id="A0AAW2GPR4"/>
<organism evidence="2 3">
    <name type="scientific">Cardiocondyla obscurior</name>
    <dbReference type="NCBI Taxonomy" id="286306"/>
    <lineage>
        <taxon>Eukaryota</taxon>
        <taxon>Metazoa</taxon>
        <taxon>Ecdysozoa</taxon>
        <taxon>Arthropoda</taxon>
        <taxon>Hexapoda</taxon>
        <taxon>Insecta</taxon>
        <taxon>Pterygota</taxon>
        <taxon>Neoptera</taxon>
        <taxon>Endopterygota</taxon>
        <taxon>Hymenoptera</taxon>
        <taxon>Apocrita</taxon>
        <taxon>Aculeata</taxon>
        <taxon>Formicoidea</taxon>
        <taxon>Formicidae</taxon>
        <taxon>Myrmicinae</taxon>
        <taxon>Cardiocondyla</taxon>
    </lineage>
</organism>